<dbReference type="HOGENOM" id="CLU_608692_0_0_1"/>
<dbReference type="FunFam" id="1.20.1280.290:FF:000004">
    <property type="entry name" value="Sugar transporter SWEET"/>
    <property type="match status" value="1"/>
</dbReference>
<dbReference type="InterPro" id="IPR003316">
    <property type="entry name" value="E2F_WHTH_DNA-bd_dom"/>
</dbReference>
<evidence type="ECO:0000256" key="4">
    <source>
        <dbReference type="ARBA" id="ARBA00010940"/>
    </source>
</evidence>
<name>N6UNU8_DENPD</name>
<dbReference type="GO" id="GO:0046983">
    <property type="term" value="F:protein dimerization activity"/>
    <property type="evidence" value="ECO:0007669"/>
    <property type="project" value="InterPro"/>
</dbReference>
<evidence type="ECO:0000256" key="19">
    <source>
        <dbReference type="RuleBase" id="RU003796"/>
    </source>
</evidence>
<feature type="non-terminal residue" evidence="21">
    <location>
        <position position="1"/>
    </location>
</feature>
<dbReference type="FunFam" id="1.10.10.10:FF:000008">
    <property type="entry name" value="E2F transcription factor 1"/>
    <property type="match status" value="1"/>
</dbReference>
<dbReference type="SMART" id="SM01372">
    <property type="entry name" value="E2F_TDP"/>
    <property type="match status" value="1"/>
</dbReference>
<evidence type="ECO:0000256" key="9">
    <source>
        <dbReference type="ARBA" id="ARBA00022692"/>
    </source>
</evidence>
<dbReference type="PANTHER" id="PTHR12081">
    <property type="entry name" value="TRANSCRIPTION FACTOR E2F"/>
    <property type="match status" value="1"/>
</dbReference>
<dbReference type="GO" id="GO:0000978">
    <property type="term" value="F:RNA polymerase II cis-regulatory region sequence-specific DNA binding"/>
    <property type="evidence" value="ECO:0007669"/>
    <property type="project" value="InterPro"/>
</dbReference>
<evidence type="ECO:0000256" key="7">
    <source>
        <dbReference type="ARBA" id="ARBA00022475"/>
    </source>
</evidence>
<dbReference type="Gene3D" id="1.10.10.10">
    <property type="entry name" value="Winged helix-like DNA-binding domain superfamily/Winged helix DNA-binding domain"/>
    <property type="match status" value="1"/>
</dbReference>
<dbReference type="GO" id="GO:0005886">
    <property type="term" value="C:plasma membrane"/>
    <property type="evidence" value="ECO:0007669"/>
    <property type="project" value="UniProtKB-SubCell"/>
</dbReference>
<evidence type="ECO:0000256" key="14">
    <source>
        <dbReference type="ARBA" id="ARBA00023125"/>
    </source>
</evidence>
<keyword evidence="15" id="KW-0472">Membrane</keyword>
<dbReference type="EMBL" id="KB735185">
    <property type="protein sequence ID" value="ENN83425.1"/>
    <property type="molecule type" value="Genomic_DNA"/>
</dbReference>
<dbReference type="Gene3D" id="6.10.250.540">
    <property type="match status" value="1"/>
</dbReference>
<protein>
    <recommendedName>
        <fullName evidence="5">Sugar transporter SWEET1</fullName>
    </recommendedName>
    <alternativeName>
        <fullName evidence="18">Protein saliva</fullName>
    </alternativeName>
</protein>
<evidence type="ECO:0000256" key="2">
    <source>
        <dbReference type="ARBA" id="ARBA00004653"/>
    </source>
</evidence>
<evidence type="ECO:0000256" key="10">
    <source>
        <dbReference type="ARBA" id="ARBA00022737"/>
    </source>
</evidence>
<evidence type="ECO:0000256" key="11">
    <source>
        <dbReference type="ARBA" id="ARBA00022989"/>
    </source>
</evidence>
<dbReference type="InterPro" id="IPR036390">
    <property type="entry name" value="WH_DNA-bd_sf"/>
</dbReference>
<evidence type="ECO:0000256" key="13">
    <source>
        <dbReference type="ARBA" id="ARBA00023034"/>
    </source>
</evidence>
<gene>
    <name evidence="21" type="ORF">YQE_00215</name>
</gene>
<keyword evidence="6" id="KW-0813">Transport</keyword>
<dbReference type="SUPFAM" id="SSF46785">
    <property type="entry name" value="Winged helix' DNA-binding domain"/>
    <property type="match status" value="1"/>
</dbReference>
<evidence type="ECO:0000256" key="16">
    <source>
        <dbReference type="ARBA" id="ARBA00023163"/>
    </source>
</evidence>
<keyword evidence="9" id="KW-0812">Transmembrane</keyword>
<dbReference type="Gene3D" id="1.20.1280.290">
    <property type="match status" value="2"/>
</dbReference>
<evidence type="ECO:0000256" key="3">
    <source>
        <dbReference type="ARBA" id="ARBA00007809"/>
    </source>
</evidence>
<evidence type="ECO:0000256" key="17">
    <source>
        <dbReference type="ARBA" id="ARBA00055578"/>
    </source>
</evidence>
<dbReference type="InterPro" id="IPR004316">
    <property type="entry name" value="SWEET_rpt"/>
</dbReference>
<accession>N6UNU8</accession>
<dbReference type="InterPro" id="IPR037241">
    <property type="entry name" value="E2F-DP_heterodim"/>
</dbReference>
<keyword evidence="16 19" id="KW-0804">Transcription</keyword>
<evidence type="ECO:0000256" key="18">
    <source>
        <dbReference type="ARBA" id="ARBA00081910"/>
    </source>
</evidence>
<dbReference type="GO" id="GO:0000139">
    <property type="term" value="C:Golgi membrane"/>
    <property type="evidence" value="ECO:0007669"/>
    <property type="project" value="UniProtKB-SubCell"/>
</dbReference>
<dbReference type="PANTHER" id="PTHR12081:SF18">
    <property type="entry name" value="TRANSCRIPTION FACTOR E2F2-RELATED"/>
    <property type="match status" value="1"/>
</dbReference>
<reference evidence="21" key="1">
    <citation type="journal article" date="2013" name="Genome Biol.">
        <title>Draft genome of the mountain pine beetle, Dendroctonus ponderosae Hopkins, a major forest pest.</title>
        <authorList>
            <person name="Keeling C.I."/>
            <person name="Yuen M.M."/>
            <person name="Liao N.Y."/>
            <person name="Docking T.R."/>
            <person name="Chan S.K."/>
            <person name="Taylor G.A."/>
            <person name="Palmquist D.L."/>
            <person name="Jackman S.D."/>
            <person name="Nguyen A."/>
            <person name="Li M."/>
            <person name="Henderson H."/>
            <person name="Janes J.K."/>
            <person name="Zhao Y."/>
            <person name="Pandoh P."/>
            <person name="Moore R."/>
            <person name="Sperling F.A."/>
            <person name="Huber D.P."/>
            <person name="Birol I."/>
            <person name="Jones S.J."/>
            <person name="Bohlmann J."/>
        </authorList>
    </citation>
    <scope>NUCLEOTIDE SEQUENCE</scope>
</reference>
<keyword evidence="19" id="KW-0539">Nucleus</keyword>
<dbReference type="GO" id="GO:0000981">
    <property type="term" value="F:DNA-binding transcription factor activity, RNA polymerase II-specific"/>
    <property type="evidence" value="ECO:0007669"/>
    <property type="project" value="TreeGrafter"/>
</dbReference>
<dbReference type="GO" id="GO:0090575">
    <property type="term" value="C:RNA polymerase II transcription regulator complex"/>
    <property type="evidence" value="ECO:0007669"/>
    <property type="project" value="TreeGrafter"/>
</dbReference>
<dbReference type="AlphaFoldDB" id="N6UNU8"/>
<keyword evidence="12 19" id="KW-0805">Transcription regulation</keyword>
<proteinExistence type="inferred from homology"/>
<comment type="subcellular location">
    <subcellularLocation>
        <location evidence="1">Cell membrane</location>
        <topology evidence="1">Multi-pass membrane protein</topology>
    </subcellularLocation>
    <subcellularLocation>
        <location evidence="2">Golgi apparatus membrane</location>
        <topology evidence="2">Multi-pass membrane protein</topology>
    </subcellularLocation>
    <subcellularLocation>
        <location evidence="19">Nucleus</location>
    </subcellularLocation>
</comment>
<dbReference type="SUPFAM" id="SSF144074">
    <property type="entry name" value="E2F-DP heterodimerization region"/>
    <property type="match status" value="1"/>
</dbReference>
<evidence type="ECO:0000256" key="5">
    <source>
        <dbReference type="ARBA" id="ARBA00021741"/>
    </source>
</evidence>
<dbReference type="InterPro" id="IPR015633">
    <property type="entry name" value="E2F"/>
</dbReference>
<dbReference type="Pfam" id="PF02319">
    <property type="entry name" value="WHD_E2F_TDP"/>
    <property type="match status" value="1"/>
</dbReference>
<evidence type="ECO:0000313" key="21">
    <source>
        <dbReference type="EMBL" id="ENN83425.1"/>
    </source>
</evidence>
<keyword evidence="7" id="KW-1003">Cell membrane</keyword>
<comment type="function">
    <text evidence="17">Mediates both low-affinity uptake and efflux of sugar across the membrane.</text>
</comment>
<evidence type="ECO:0000256" key="6">
    <source>
        <dbReference type="ARBA" id="ARBA00022448"/>
    </source>
</evidence>
<evidence type="ECO:0000256" key="8">
    <source>
        <dbReference type="ARBA" id="ARBA00022597"/>
    </source>
</evidence>
<organism evidence="21">
    <name type="scientific">Dendroctonus ponderosae</name>
    <name type="common">Mountain pine beetle</name>
    <dbReference type="NCBI Taxonomy" id="77166"/>
    <lineage>
        <taxon>Eukaryota</taxon>
        <taxon>Metazoa</taxon>
        <taxon>Ecdysozoa</taxon>
        <taxon>Arthropoda</taxon>
        <taxon>Hexapoda</taxon>
        <taxon>Insecta</taxon>
        <taxon>Pterygota</taxon>
        <taxon>Neoptera</taxon>
        <taxon>Endopterygota</taxon>
        <taxon>Coleoptera</taxon>
        <taxon>Polyphaga</taxon>
        <taxon>Cucujiformia</taxon>
        <taxon>Curculionidae</taxon>
        <taxon>Scolytinae</taxon>
        <taxon>Dendroctonus</taxon>
    </lineage>
</organism>
<keyword evidence="8" id="KW-0762">Sugar transport</keyword>
<evidence type="ECO:0000256" key="12">
    <source>
        <dbReference type="ARBA" id="ARBA00023015"/>
    </source>
</evidence>
<dbReference type="InterPro" id="IPR036388">
    <property type="entry name" value="WH-like_DNA-bd_sf"/>
</dbReference>
<keyword evidence="13" id="KW-0333">Golgi apparatus</keyword>
<evidence type="ECO:0000256" key="1">
    <source>
        <dbReference type="ARBA" id="ARBA00004651"/>
    </source>
</evidence>
<feature type="domain" description="E2F/DP family winged-helix DNA-binding" evidence="20">
    <location>
        <begin position="248"/>
        <end position="314"/>
    </location>
</feature>
<comment type="similarity">
    <text evidence="4 19">Belongs to the E2F/DP family.</text>
</comment>
<keyword evidence="14 19" id="KW-0238">DNA-binding</keyword>
<dbReference type="InterPro" id="IPR032198">
    <property type="entry name" value="E2F_CC-MB"/>
</dbReference>
<dbReference type="FunFam" id="1.20.1280.290:FF:000010">
    <property type="entry name" value="Sugar transporter SWEET"/>
    <property type="match status" value="1"/>
</dbReference>
<keyword evidence="11" id="KW-1133">Transmembrane helix</keyword>
<dbReference type="OrthoDB" id="409725at2759"/>
<dbReference type="Pfam" id="PF03083">
    <property type="entry name" value="MtN3_slv"/>
    <property type="match status" value="2"/>
</dbReference>
<evidence type="ECO:0000259" key="20">
    <source>
        <dbReference type="SMART" id="SM01372"/>
    </source>
</evidence>
<comment type="similarity">
    <text evidence="3">Belongs to the SWEET sugar transporter family.</text>
</comment>
<evidence type="ECO:0000256" key="15">
    <source>
        <dbReference type="ARBA" id="ARBA00023136"/>
    </source>
</evidence>
<dbReference type="Pfam" id="PF16421">
    <property type="entry name" value="E2F_CC-MB"/>
    <property type="match status" value="1"/>
</dbReference>
<keyword evidence="10" id="KW-0677">Repeat</keyword>
<sequence>MLDEQLKNLLATTASISTVLQFLSGTITCQRIVRNKSTGEISAFPFVSGCLSTALWLRYGFLIQDTSIILVNTIGVSLFFSYVLVLFLYSIKKVIQVLRQFLLSLGLLVAVLMKLHRMEDGAQAHQFLGYTCMAVTVLFFAAPFATLLQVIRSKSTDSLPYHLIVATFLVSLQWLIYGLMLQDPFIQAPNFLGCVLSGLQLSLFLIYPAKAHGASPRQPLAALPQCPPHSYRSMTDDSKIMGEVAQPRFEKSLGLLTSKFVSLLQKSKGGILDLKVAADILEVRQKRRIYDITNVLEGIGLIEKKSKNSIQWKPYTVYRPASNAEDANSGGFTEKISRLKQKLARLDEYEHELDMHKIWINQSIRNTTEGNSQFLYLTLEDFAACYGQQDAVIAAKVPVNETRVAVSNNEGSFSLKIASTGRPIDAYLVSERVLDGRQAGAPQAPPLHQP</sequence>